<evidence type="ECO:0000256" key="1">
    <source>
        <dbReference type="SAM" id="Phobius"/>
    </source>
</evidence>
<dbReference type="Proteomes" id="UP000270856">
    <property type="component" value="Unassembled WGS sequence"/>
</dbReference>
<keyword evidence="1" id="KW-1133">Transmembrane helix</keyword>
<evidence type="ECO:0000313" key="2">
    <source>
        <dbReference type="EMBL" id="RPD91220.1"/>
    </source>
</evidence>
<feature type="transmembrane region" description="Helical" evidence="1">
    <location>
        <begin position="152"/>
        <end position="173"/>
    </location>
</feature>
<evidence type="ECO:0000313" key="3">
    <source>
        <dbReference type="Proteomes" id="UP000270856"/>
    </source>
</evidence>
<feature type="transmembrane region" description="Helical" evidence="1">
    <location>
        <begin position="65"/>
        <end position="86"/>
    </location>
</feature>
<dbReference type="AlphaFoldDB" id="A0A3N4NGH4"/>
<organism evidence="2 3">
    <name type="scientific">Aureibaculum marinum</name>
    <dbReference type="NCBI Taxonomy" id="2487930"/>
    <lineage>
        <taxon>Bacteria</taxon>
        <taxon>Pseudomonadati</taxon>
        <taxon>Bacteroidota</taxon>
        <taxon>Flavobacteriia</taxon>
        <taxon>Flavobacteriales</taxon>
        <taxon>Flavobacteriaceae</taxon>
        <taxon>Aureibaculum</taxon>
    </lineage>
</organism>
<proteinExistence type="predicted"/>
<dbReference type="EMBL" id="RPFJ01000074">
    <property type="protein sequence ID" value="RPD91220.1"/>
    <property type="molecule type" value="Genomic_DNA"/>
</dbReference>
<gene>
    <name evidence="2" type="ORF">EGM88_14885</name>
</gene>
<accession>A0A3N4NGH4</accession>
<feature type="transmembrane region" description="Helical" evidence="1">
    <location>
        <begin position="32"/>
        <end position="53"/>
    </location>
</feature>
<evidence type="ECO:0008006" key="4">
    <source>
        <dbReference type="Google" id="ProtNLM"/>
    </source>
</evidence>
<keyword evidence="1" id="KW-0812">Transmembrane</keyword>
<sequence length="178" mass="20658">MEEIYRFTNEEVRTEALNQQRSSFYMKFLQEGVFTILQFIGCFICLNIGLLFFNYKVKIKEVLKAVTLSFLVTVIVQIVVICWVKFSNLTFTVASLQSIEDKLYITDYINEQDVPSYLLMPLDTISVTHLVFILLLAYGIKTVIKKNYIKSLLFTAKTYGVGVVIWFAFAMVMEMNFN</sequence>
<name>A0A3N4NGH4_9FLAO</name>
<keyword evidence="1" id="KW-0472">Membrane</keyword>
<feature type="transmembrane region" description="Helical" evidence="1">
    <location>
        <begin position="117"/>
        <end position="140"/>
    </location>
</feature>
<protein>
    <recommendedName>
        <fullName evidence="4">Yip1 domain-containing protein</fullName>
    </recommendedName>
</protein>
<keyword evidence="3" id="KW-1185">Reference proteome</keyword>
<comment type="caution">
    <text evidence="2">The sequence shown here is derived from an EMBL/GenBank/DDBJ whole genome shotgun (WGS) entry which is preliminary data.</text>
</comment>
<reference evidence="2 3" key="1">
    <citation type="submission" date="2018-11" db="EMBL/GenBank/DDBJ databases">
        <title>Aureibaculum marinum gen. nov., sp. nov., a member of the family Flavobacteriaceae isolated from the Bohai Sea.</title>
        <authorList>
            <person name="Ji X."/>
        </authorList>
    </citation>
    <scope>NUCLEOTIDE SEQUENCE [LARGE SCALE GENOMIC DNA]</scope>
    <source>
        <strain evidence="2 3">BH-SD17</strain>
    </source>
</reference>